<feature type="binding site" evidence="17">
    <location>
        <position position="443"/>
    </location>
    <ligand>
        <name>(6S)-NADPHX</name>
        <dbReference type="ChEBI" id="CHEBI:64076"/>
    </ligand>
</feature>
<dbReference type="PROSITE" id="PS51383">
    <property type="entry name" value="YJEF_C_3"/>
    <property type="match status" value="1"/>
</dbReference>
<dbReference type="InterPro" id="IPR017953">
    <property type="entry name" value="Carbohydrate_kinase_pred_CS"/>
</dbReference>
<name>A0A6C0U227_9GAMM</name>
<dbReference type="GO" id="GO:0110051">
    <property type="term" value="P:metabolite repair"/>
    <property type="evidence" value="ECO:0007669"/>
    <property type="project" value="TreeGrafter"/>
</dbReference>
<feature type="binding site" evidence="18">
    <location>
        <position position="68"/>
    </location>
    <ligand>
        <name>K(+)</name>
        <dbReference type="ChEBI" id="CHEBI:29103"/>
    </ligand>
</feature>
<comment type="function">
    <text evidence="14 19">Bifunctional enzyme that catalyzes the epimerization of the S- and R-forms of NAD(P)HX and the dehydration of the S-form of NAD(P)HX at the expense of ADP, which is converted to AMP. This allows the repair of both epimers of NAD(P)HX, a damaged form of NAD(P)H that is a result of enzymatic or heat-dependent hydration.</text>
</comment>
<feature type="domain" description="YjeF N-terminal" evidence="21">
    <location>
        <begin position="19"/>
        <end position="221"/>
    </location>
</feature>
<comment type="cofactor">
    <cofactor evidence="18 19">
        <name>K(+)</name>
        <dbReference type="ChEBI" id="CHEBI:29103"/>
    </cofactor>
    <text evidence="18 19">Binds 1 potassium ion per subunit.</text>
</comment>
<feature type="binding site" evidence="18">
    <location>
        <begin position="135"/>
        <end position="141"/>
    </location>
    <ligand>
        <name>(6S)-NADPHX</name>
        <dbReference type="ChEBI" id="CHEBI:64076"/>
    </ligand>
</feature>
<feature type="binding site" evidence="17">
    <location>
        <position position="377"/>
    </location>
    <ligand>
        <name>(6S)-NADPHX</name>
        <dbReference type="ChEBI" id="CHEBI:64076"/>
    </ligand>
</feature>
<evidence type="ECO:0000256" key="10">
    <source>
        <dbReference type="ARBA" id="ARBA00023027"/>
    </source>
</evidence>
<dbReference type="GO" id="GO:0046872">
    <property type="term" value="F:metal ion binding"/>
    <property type="evidence" value="ECO:0007669"/>
    <property type="project" value="UniProtKB-UniRule"/>
</dbReference>
<dbReference type="NCBIfam" id="TIGR00197">
    <property type="entry name" value="yjeF_nterm"/>
    <property type="match status" value="1"/>
</dbReference>
<feature type="binding site" evidence="17">
    <location>
        <position position="327"/>
    </location>
    <ligand>
        <name>(6S)-NADPHX</name>
        <dbReference type="ChEBI" id="CHEBI:64076"/>
    </ligand>
</feature>
<keyword evidence="13" id="KW-0511">Multifunctional enzyme</keyword>
<evidence type="ECO:0000256" key="18">
    <source>
        <dbReference type="HAMAP-Rule" id="MF_01966"/>
    </source>
</evidence>
<keyword evidence="9 18" id="KW-0630">Potassium</keyword>
<comment type="catalytic activity">
    <reaction evidence="1 18 19">
        <text>(6R)-NADHX = (6S)-NADHX</text>
        <dbReference type="Rhea" id="RHEA:32215"/>
        <dbReference type="ChEBI" id="CHEBI:64074"/>
        <dbReference type="ChEBI" id="CHEBI:64075"/>
        <dbReference type="EC" id="5.1.99.6"/>
    </reaction>
</comment>
<dbReference type="Gene3D" id="3.40.50.10260">
    <property type="entry name" value="YjeF N-terminal domain"/>
    <property type="match status" value="1"/>
</dbReference>
<evidence type="ECO:0000256" key="11">
    <source>
        <dbReference type="ARBA" id="ARBA00023235"/>
    </source>
</evidence>
<comment type="cofactor">
    <cofactor evidence="17">
        <name>Mg(2+)</name>
        <dbReference type="ChEBI" id="CHEBI:18420"/>
    </cofactor>
</comment>
<comment type="caution">
    <text evidence="18">Lacks conserved residue(s) required for the propagation of feature annotation.</text>
</comment>
<dbReference type="GO" id="GO:0046496">
    <property type="term" value="P:nicotinamide nucleotide metabolic process"/>
    <property type="evidence" value="ECO:0007669"/>
    <property type="project" value="UniProtKB-UniRule"/>
</dbReference>
<keyword evidence="12 17" id="KW-0456">Lyase</keyword>
<keyword evidence="11 18" id="KW-0413">Isomerase</keyword>
<comment type="catalytic activity">
    <reaction evidence="15 17 19">
        <text>(6S)-NADHX + ADP = AMP + phosphate + NADH + H(+)</text>
        <dbReference type="Rhea" id="RHEA:32223"/>
        <dbReference type="ChEBI" id="CHEBI:15378"/>
        <dbReference type="ChEBI" id="CHEBI:43474"/>
        <dbReference type="ChEBI" id="CHEBI:57945"/>
        <dbReference type="ChEBI" id="CHEBI:64074"/>
        <dbReference type="ChEBI" id="CHEBI:456215"/>
        <dbReference type="ChEBI" id="CHEBI:456216"/>
        <dbReference type="EC" id="4.2.1.136"/>
    </reaction>
</comment>
<dbReference type="PANTHER" id="PTHR12592:SF0">
    <property type="entry name" value="ATP-DEPENDENT (S)-NAD(P)H-HYDRATE DEHYDRATASE"/>
    <property type="match status" value="1"/>
</dbReference>
<comment type="similarity">
    <text evidence="17">Belongs to the NnrD/CARKD family.</text>
</comment>
<comment type="catalytic activity">
    <reaction evidence="2 18 19">
        <text>(6R)-NADPHX = (6S)-NADPHX</text>
        <dbReference type="Rhea" id="RHEA:32227"/>
        <dbReference type="ChEBI" id="CHEBI:64076"/>
        <dbReference type="ChEBI" id="CHEBI:64077"/>
        <dbReference type="EC" id="5.1.99.6"/>
    </reaction>
</comment>
<feature type="binding site" evidence="18">
    <location>
        <position position="131"/>
    </location>
    <ligand>
        <name>K(+)</name>
        <dbReference type="ChEBI" id="CHEBI:29103"/>
    </ligand>
</feature>
<evidence type="ECO:0000256" key="8">
    <source>
        <dbReference type="ARBA" id="ARBA00022857"/>
    </source>
</evidence>
<feature type="domain" description="YjeF C-terminal" evidence="20">
    <location>
        <begin position="231"/>
        <end position="499"/>
    </location>
</feature>
<dbReference type="EMBL" id="CP048711">
    <property type="protein sequence ID" value="QIB66076.1"/>
    <property type="molecule type" value="Genomic_DNA"/>
</dbReference>
<sequence length="499" mass="51106">MKQVFDWTGLETLYSAGETRELDRHAIEDFGIAGATLMARAAAVAFDHLLAAWPQPSLLQVFCGTGNNGGDGFLLADLAHKRGIPVAVWQLGDPDKMRGSAARARDQALAHGVAVEPWRPGSLRPEGVLVDAMLGTGLRGEVGSPWSDVIASCNESGLPILAVDIPSGLCADTGRRLGTSIRADLTVTFIGLKRGLFTLDGPDCCGALEFSDLAVPAGVYQRVAASCRRLELEQLLPQFPARPANAHKGRYGTVLVVGGDYGMGGAVALAAEAALRAGAGLVRVATRSEHVSAIIARTPEAMPVGVASGQALQPLLESADVLVVGPGLGQGPWGQQLLQVIAMADQPCVLDADGLNLLSLGQVLPLQPRPGWIFTPHPGEAARLLGSSTAAVQADRFAAVAALQQRLGGTVLLKGNGTLVSDGERCLLSDYGNPGMASGGMGDVLSGLIGALLAQGLAGIEAAALAAALHGAAADAAAAQGQRGLLASDLMPQLRGLLG</sequence>
<keyword evidence="6 17" id="KW-0547">Nucleotide-binding</keyword>
<proteinExistence type="inferred from homology"/>
<evidence type="ECO:0000256" key="13">
    <source>
        <dbReference type="ARBA" id="ARBA00023268"/>
    </source>
</evidence>
<dbReference type="InterPro" id="IPR029056">
    <property type="entry name" value="Ribokinase-like"/>
</dbReference>
<dbReference type="KEGG" id="kim:G3T16_12285"/>
<feature type="binding site" evidence="18">
    <location>
        <position position="164"/>
    </location>
    <ligand>
        <name>(6S)-NADPHX</name>
        <dbReference type="ChEBI" id="CHEBI:64076"/>
    </ligand>
</feature>
<protein>
    <recommendedName>
        <fullName evidence="19">Bifunctional NAD(P)H-hydrate repair enzyme</fullName>
    </recommendedName>
    <alternativeName>
        <fullName evidence="19">Nicotinamide nucleotide repair protein</fullName>
    </alternativeName>
    <domain>
        <recommendedName>
            <fullName evidence="19">ADP-dependent (S)-NAD(P)H-hydrate dehydratase</fullName>
            <ecNumber evidence="19">4.2.1.136</ecNumber>
        </recommendedName>
        <alternativeName>
            <fullName evidence="19">ADP-dependent NAD(P)HX dehydratase</fullName>
        </alternativeName>
    </domain>
    <domain>
        <recommendedName>
            <fullName evidence="19">NAD(P)H-hydrate epimerase</fullName>
            <ecNumber evidence="19">5.1.99.6</ecNumber>
        </recommendedName>
    </domain>
</protein>
<dbReference type="SUPFAM" id="SSF64153">
    <property type="entry name" value="YjeF N-terminal domain-like"/>
    <property type="match status" value="1"/>
</dbReference>
<feature type="binding site" evidence="17">
    <location>
        <position position="442"/>
    </location>
    <ligand>
        <name>AMP</name>
        <dbReference type="ChEBI" id="CHEBI:456215"/>
    </ligand>
</feature>
<feature type="binding site" evidence="18">
    <location>
        <position position="167"/>
    </location>
    <ligand>
        <name>K(+)</name>
        <dbReference type="ChEBI" id="CHEBI:29103"/>
    </ligand>
</feature>
<evidence type="ECO:0000256" key="3">
    <source>
        <dbReference type="ARBA" id="ARBA00006001"/>
    </source>
</evidence>
<accession>A0A6C0U227</accession>
<evidence type="ECO:0000313" key="23">
    <source>
        <dbReference type="Proteomes" id="UP000477680"/>
    </source>
</evidence>
<dbReference type="AlphaFoldDB" id="A0A6C0U227"/>
<dbReference type="SUPFAM" id="SSF53613">
    <property type="entry name" value="Ribokinase-like"/>
    <property type="match status" value="1"/>
</dbReference>
<dbReference type="GO" id="GO:0005524">
    <property type="term" value="F:ATP binding"/>
    <property type="evidence" value="ECO:0007669"/>
    <property type="project" value="UniProtKB-UniRule"/>
</dbReference>
<keyword evidence="23" id="KW-1185">Reference proteome</keyword>
<reference evidence="22 23" key="1">
    <citation type="submission" date="2020-02" db="EMBL/GenBank/DDBJ databases">
        <title>Genome sequencing for Kineobactrum sp. M2.</title>
        <authorList>
            <person name="Park S.-J."/>
        </authorList>
    </citation>
    <scope>NUCLEOTIDE SEQUENCE [LARGE SCALE GENOMIC DNA]</scope>
    <source>
        <strain evidence="22 23">M2</strain>
    </source>
</reference>
<dbReference type="Proteomes" id="UP000477680">
    <property type="component" value="Chromosome"/>
</dbReference>
<dbReference type="Pfam" id="PF01256">
    <property type="entry name" value="Carb_kinase"/>
    <property type="match status" value="1"/>
</dbReference>
<dbReference type="PROSITE" id="PS01050">
    <property type="entry name" value="YJEF_C_2"/>
    <property type="match status" value="1"/>
</dbReference>
<dbReference type="EC" id="5.1.99.6" evidence="19"/>
<dbReference type="Pfam" id="PF03853">
    <property type="entry name" value="YjeF_N"/>
    <property type="match status" value="1"/>
</dbReference>
<dbReference type="PANTHER" id="PTHR12592">
    <property type="entry name" value="ATP-DEPENDENT (S)-NAD(P)H-HYDRATE DEHYDRATASE FAMILY MEMBER"/>
    <property type="match status" value="1"/>
</dbReference>
<comment type="function">
    <text evidence="18">Catalyzes the epimerization of the S- and R-forms of NAD(P)HX, a damaged form of NAD(P)H that is a result of enzymatic or heat-dependent hydration. This is a prerequisite for the S-specific NAD(P)H-hydrate dehydratase to allow the repair of both epimers of NAD(P)HX.</text>
</comment>
<dbReference type="GO" id="GO:0052855">
    <property type="term" value="F:ADP-dependent NAD(P)H-hydrate dehydratase activity"/>
    <property type="evidence" value="ECO:0007669"/>
    <property type="project" value="UniProtKB-UniRule"/>
</dbReference>
<comment type="catalytic activity">
    <reaction evidence="16 17 19">
        <text>(6S)-NADPHX + ADP = AMP + phosphate + NADPH + H(+)</text>
        <dbReference type="Rhea" id="RHEA:32235"/>
        <dbReference type="ChEBI" id="CHEBI:15378"/>
        <dbReference type="ChEBI" id="CHEBI:43474"/>
        <dbReference type="ChEBI" id="CHEBI:57783"/>
        <dbReference type="ChEBI" id="CHEBI:64076"/>
        <dbReference type="ChEBI" id="CHEBI:456215"/>
        <dbReference type="ChEBI" id="CHEBI:456216"/>
        <dbReference type="EC" id="4.2.1.136"/>
    </reaction>
</comment>
<dbReference type="Gene3D" id="3.40.1190.20">
    <property type="match status" value="1"/>
</dbReference>
<dbReference type="HAMAP" id="MF_01965">
    <property type="entry name" value="NADHX_dehydratase"/>
    <property type="match status" value="1"/>
</dbReference>
<evidence type="ECO:0000256" key="17">
    <source>
        <dbReference type="HAMAP-Rule" id="MF_01965"/>
    </source>
</evidence>
<dbReference type="InterPro" id="IPR000631">
    <property type="entry name" value="CARKD"/>
</dbReference>
<dbReference type="RefSeq" id="WP_163495512.1">
    <property type="nucleotide sequence ID" value="NZ_CP048711.1"/>
</dbReference>
<keyword evidence="8 17" id="KW-0521">NADP</keyword>
<evidence type="ECO:0000259" key="21">
    <source>
        <dbReference type="PROSITE" id="PS51385"/>
    </source>
</evidence>
<evidence type="ECO:0000256" key="2">
    <source>
        <dbReference type="ARBA" id="ARBA00000909"/>
    </source>
</evidence>
<comment type="similarity">
    <text evidence="3 19">In the N-terminal section; belongs to the NnrE/AIBP family.</text>
</comment>
<dbReference type="EC" id="4.2.1.136" evidence="19"/>
<dbReference type="NCBIfam" id="TIGR00196">
    <property type="entry name" value="yjeF_cterm"/>
    <property type="match status" value="1"/>
</dbReference>
<keyword evidence="10 17" id="KW-0520">NAD</keyword>
<keyword evidence="5 18" id="KW-0479">Metal-binding</keyword>
<gene>
    <name evidence="18" type="primary">nnrE</name>
    <name evidence="17" type="synonym">nnrD</name>
    <name evidence="22" type="ORF">G3T16_12285</name>
</gene>
<dbReference type="InterPro" id="IPR004443">
    <property type="entry name" value="YjeF_N_dom"/>
</dbReference>
<evidence type="ECO:0000256" key="4">
    <source>
        <dbReference type="ARBA" id="ARBA00009524"/>
    </source>
</evidence>
<evidence type="ECO:0000256" key="6">
    <source>
        <dbReference type="ARBA" id="ARBA00022741"/>
    </source>
</evidence>
<evidence type="ECO:0000256" key="5">
    <source>
        <dbReference type="ARBA" id="ARBA00022723"/>
    </source>
</evidence>
<organism evidence="22 23">
    <name type="scientific">Kineobactrum salinum</name>
    <dbReference type="NCBI Taxonomy" id="2708301"/>
    <lineage>
        <taxon>Bacteria</taxon>
        <taxon>Pseudomonadati</taxon>
        <taxon>Pseudomonadota</taxon>
        <taxon>Gammaproteobacteria</taxon>
        <taxon>Cellvibrionales</taxon>
        <taxon>Halieaceae</taxon>
        <taxon>Kineobactrum</taxon>
    </lineage>
</organism>
<evidence type="ECO:0000256" key="7">
    <source>
        <dbReference type="ARBA" id="ARBA00022840"/>
    </source>
</evidence>
<evidence type="ECO:0000256" key="9">
    <source>
        <dbReference type="ARBA" id="ARBA00022958"/>
    </source>
</evidence>
<keyword evidence="7 17" id="KW-0067">ATP-binding</keyword>
<comment type="function">
    <text evidence="17">Catalyzes the dehydration of the S-form of NAD(P)HX at the expense of ADP, which is converted to AMP. Together with NAD(P)HX epimerase, which catalyzes the epimerization of the S- and R-forms, the enzyme allows the repair of both epimers of NAD(P)HX, a damaged form of NAD(P)H that is a result of enzymatic or heat-dependent hydration.</text>
</comment>
<evidence type="ECO:0000256" key="12">
    <source>
        <dbReference type="ARBA" id="ARBA00023239"/>
    </source>
</evidence>
<dbReference type="PIRSF" id="PIRSF017184">
    <property type="entry name" value="Nnr"/>
    <property type="match status" value="1"/>
</dbReference>
<dbReference type="GO" id="GO:0052856">
    <property type="term" value="F:NAD(P)HX epimerase activity"/>
    <property type="evidence" value="ECO:0007669"/>
    <property type="project" value="UniProtKB-UniRule"/>
</dbReference>
<evidence type="ECO:0000256" key="16">
    <source>
        <dbReference type="ARBA" id="ARBA00049209"/>
    </source>
</evidence>
<evidence type="ECO:0000259" key="20">
    <source>
        <dbReference type="PROSITE" id="PS51383"/>
    </source>
</evidence>
<dbReference type="PROSITE" id="PS51385">
    <property type="entry name" value="YJEF_N"/>
    <property type="match status" value="1"/>
</dbReference>
<comment type="similarity">
    <text evidence="18">Belongs to the NnrE/AIBP family.</text>
</comment>
<evidence type="ECO:0000256" key="1">
    <source>
        <dbReference type="ARBA" id="ARBA00000013"/>
    </source>
</evidence>
<evidence type="ECO:0000256" key="14">
    <source>
        <dbReference type="ARBA" id="ARBA00025153"/>
    </source>
</evidence>
<dbReference type="InterPro" id="IPR030677">
    <property type="entry name" value="Nnr"/>
</dbReference>
<feature type="binding site" evidence="18">
    <location>
        <begin position="67"/>
        <end position="71"/>
    </location>
    <ligand>
        <name>(6S)-NADPHX</name>
        <dbReference type="ChEBI" id="CHEBI:64076"/>
    </ligand>
</feature>
<evidence type="ECO:0000256" key="19">
    <source>
        <dbReference type="PIRNR" id="PIRNR017184"/>
    </source>
</evidence>
<dbReference type="HAMAP" id="MF_01966">
    <property type="entry name" value="NADHX_epimerase"/>
    <property type="match status" value="1"/>
</dbReference>
<feature type="binding site" evidence="17">
    <location>
        <position position="266"/>
    </location>
    <ligand>
        <name>(6S)-NADPHX</name>
        <dbReference type="ChEBI" id="CHEBI:64076"/>
    </ligand>
</feature>
<evidence type="ECO:0000256" key="15">
    <source>
        <dbReference type="ARBA" id="ARBA00048238"/>
    </source>
</evidence>
<comment type="subunit">
    <text evidence="17">Homotetramer.</text>
</comment>
<dbReference type="CDD" id="cd01171">
    <property type="entry name" value="YXKO-related"/>
    <property type="match status" value="1"/>
</dbReference>
<dbReference type="InterPro" id="IPR036652">
    <property type="entry name" value="YjeF_N_dom_sf"/>
</dbReference>
<comment type="similarity">
    <text evidence="4 19">In the C-terminal section; belongs to the NnrD/CARKD family.</text>
</comment>
<evidence type="ECO:0000313" key="22">
    <source>
        <dbReference type="EMBL" id="QIB66076.1"/>
    </source>
</evidence>
<feature type="binding site" evidence="17">
    <location>
        <begin position="414"/>
        <end position="418"/>
    </location>
    <ligand>
        <name>AMP</name>
        <dbReference type="ChEBI" id="CHEBI:456215"/>
    </ligand>
</feature>